<evidence type="ECO:0000259" key="3">
    <source>
        <dbReference type="Pfam" id="PF06580"/>
    </source>
</evidence>
<organism evidence="5 6">
    <name type="scientific">Adhaeribacter arboris</name>
    <dbReference type="NCBI Taxonomy" id="2072846"/>
    <lineage>
        <taxon>Bacteria</taxon>
        <taxon>Pseudomonadati</taxon>
        <taxon>Bacteroidota</taxon>
        <taxon>Cytophagia</taxon>
        <taxon>Cytophagales</taxon>
        <taxon>Hymenobacteraceae</taxon>
        <taxon>Adhaeribacter</taxon>
    </lineage>
</organism>
<dbReference type="EMBL" id="PYFT01000001">
    <property type="protein sequence ID" value="PSR55353.1"/>
    <property type="molecule type" value="Genomic_DNA"/>
</dbReference>
<dbReference type="SUPFAM" id="SSF50998">
    <property type="entry name" value="Quinoprotein alcohol dehydrogenase-like"/>
    <property type="match status" value="1"/>
</dbReference>
<dbReference type="Pfam" id="PF06580">
    <property type="entry name" value="His_kinase"/>
    <property type="match status" value="1"/>
</dbReference>
<dbReference type="InterPro" id="IPR013783">
    <property type="entry name" value="Ig-like_fold"/>
</dbReference>
<evidence type="ECO:0000313" key="5">
    <source>
        <dbReference type="EMBL" id="PSR55353.1"/>
    </source>
</evidence>
<keyword evidence="2" id="KW-0732">Signal</keyword>
<protein>
    <recommendedName>
        <fullName evidence="7">Histidine kinase</fullName>
    </recommendedName>
</protein>
<dbReference type="SUPFAM" id="SSF63829">
    <property type="entry name" value="Calcium-dependent phosphotriesterase"/>
    <property type="match status" value="1"/>
</dbReference>
<gene>
    <name evidence="5" type="ORF">AHMF7605_18490</name>
</gene>
<evidence type="ECO:0008006" key="7">
    <source>
        <dbReference type="Google" id="ProtNLM"/>
    </source>
</evidence>
<keyword evidence="1" id="KW-1133">Transmembrane helix</keyword>
<dbReference type="AlphaFoldDB" id="A0A2T2YIL5"/>
<feature type="signal peptide" evidence="2">
    <location>
        <begin position="1"/>
        <end position="22"/>
    </location>
</feature>
<keyword evidence="1" id="KW-0472">Membrane</keyword>
<dbReference type="Proteomes" id="UP000240357">
    <property type="component" value="Unassembled WGS sequence"/>
</dbReference>
<proteinExistence type="predicted"/>
<dbReference type="RefSeq" id="WP_106931532.1">
    <property type="nucleotide sequence ID" value="NZ_PYFT01000001.1"/>
</dbReference>
<feature type="domain" description="Signal transduction histidine kinase internal region" evidence="3">
    <location>
        <begin position="863"/>
        <end position="937"/>
    </location>
</feature>
<dbReference type="Gene3D" id="2.130.10.10">
    <property type="entry name" value="YVTN repeat-like/Quinoprotein amine dehydrogenase"/>
    <property type="match status" value="3"/>
</dbReference>
<dbReference type="PANTHER" id="PTHR34220:SF7">
    <property type="entry name" value="SENSOR HISTIDINE KINASE YPDA"/>
    <property type="match status" value="1"/>
</dbReference>
<comment type="caution">
    <text evidence="5">The sequence shown here is derived from an EMBL/GenBank/DDBJ whole genome shotgun (WGS) entry which is preliminary data.</text>
</comment>
<dbReference type="InterPro" id="IPR010559">
    <property type="entry name" value="Sig_transdc_His_kin_internal"/>
</dbReference>
<name>A0A2T2YIL5_9BACT</name>
<dbReference type="InterPro" id="IPR050640">
    <property type="entry name" value="Bact_2-comp_sensor_kinase"/>
</dbReference>
<dbReference type="InterPro" id="IPR011110">
    <property type="entry name" value="Reg_prop"/>
</dbReference>
<sequence length="1040" mass="118524">MGSCKHIIPLLLLLLFTPKAWGQPPEFTVTHYDETSGLPSNSINAKIQDSRGYIWLGTDDGLFRYDGYTFKLFKKPPGPNDAFAGTAVTQLAEDQDGRIWMGTTKDGLTCYDPTTGEYRNFPVKNIDRTAPLTRSITMLFVDNENNVWAGLYQKGLIQLNKATGKFTQYNVIADTNTFYTKEFREVNNLVNDMHEKEKGIYWLATRDGLYRFNSTTGDMQPVRAKPLQKNISRDDLFTSIADDKHGLWLGSWGGGLSYYDLETKQWNTYKYDLRRTNVATINIILDIKPKNENELWLASSDRGFGSFNKLTHQFTFFSNDANTNATLPGKFCLGLMLDKQNNIWLSHTNGLSKVKQTEKKFTYVPVKVNRSDNGPFYEISSMLEDKAGQYFFIGTSFADGLHVVDKHTGKTQILSFPVKPNEESILMVNDMVQDSKGIIWVLTRDYVYQYDLVTRQLISLPQPPGYINNQRSNAFTVLREDKKGNIWIASGRNGVFCYEPQTKTYQHFYSTPGNKKLLRSNVISGMALDKKGRIWVGGRGCFGYFDDSGKDFINLDQYGKPSASNYDNRVYTLYADKNGDIWAGTDAGLYHYDANQIVPVLKKNYNVATGLRGEIVAQVQEDIKGDIWCITNSAVCRISRQTGNITTFGKLDGINKLNSLYYQINSLFGFFLFQDNKMALLSSGGYYVFEPASIIVKKTVVPLAVTSFKMDEEEQLFEKAIASRQRIAVPAKANVISFEYAALDFDRPDKQQYAYRLVGFDKDWVKAGQRRYTSYANIPRGNYVFQVKATNTPDNWNTPVVSIPIRMEEPFYKTTWFLLAVALILAASVYVFFTYKLVKQQEILALETKAHILEKEKVLVLYESLKQQLNPHFLFNSLTSLSSLIRYDQKKAGVFLDGLSKMYRYILKSSDTETVALCEELKFVQTFINLQQTRFDQGLLVNINIADEYAYTKIAPVTLQNLIENAIKHNIIDADSPLIIDIYPENSYLIVRNNLQKKNFVETSNKQGLASLQSLYHYLSDKPLIITETGQFFFVKIPLL</sequence>
<dbReference type="GO" id="GO:0000155">
    <property type="term" value="F:phosphorelay sensor kinase activity"/>
    <property type="evidence" value="ECO:0007669"/>
    <property type="project" value="InterPro"/>
</dbReference>
<keyword evidence="6" id="KW-1185">Reference proteome</keyword>
<evidence type="ECO:0000313" key="6">
    <source>
        <dbReference type="Proteomes" id="UP000240357"/>
    </source>
</evidence>
<dbReference type="GO" id="GO:0016020">
    <property type="term" value="C:membrane"/>
    <property type="evidence" value="ECO:0007669"/>
    <property type="project" value="InterPro"/>
</dbReference>
<reference evidence="5 6" key="1">
    <citation type="submission" date="2018-03" db="EMBL/GenBank/DDBJ databases">
        <title>Adhaeribacter sp. HMF7605 Genome sequencing and assembly.</title>
        <authorList>
            <person name="Kang H."/>
            <person name="Kang J."/>
            <person name="Cha I."/>
            <person name="Kim H."/>
            <person name="Joh K."/>
        </authorList>
    </citation>
    <scope>NUCLEOTIDE SEQUENCE [LARGE SCALE GENOMIC DNA]</scope>
    <source>
        <strain evidence="5 6">HMF7605</strain>
    </source>
</reference>
<dbReference type="InterPro" id="IPR011047">
    <property type="entry name" value="Quinoprotein_ADH-like_sf"/>
</dbReference>
<evidence type="ECO:0000259" key="4">
    <source>
        <dbReference type="Pfam" id="PF07495"/>
    </source>
</evidence>
<accession>A0A2T2YIL5</accession>
<dbReference type="Pfam" id="PF07495">
    <property type="entry name" value="Y_Y_Y"/>
    <property type="match status" value="1"/>
</dbReference>
<dbReference type="Pfam" id="PF07494">
    <property type="entry name" value="Reg_prop"/>
    <property type="match status" value="4"/>
</dbReference>
<evidence type="ECO:0000256" key="2">
    <source>
        <dbReference type="SAM" id="SignalP"/>
    </source>
</evidence>
<keyword evidence="1" id="KW-0812">Transmembrane</keyword>
<dbReference type="Gene3D" id="2.60.40.10">
    <property type="entry name" value="Immunoglobulins"/>
    <property type="match status" value="1"/>
</dbReference>
<dbReference type="InterPro" id="IPR015943">
    <property type="entry name" value="WD40/YVTN_repeat-like_dom_sf"/>
</dbReference>
<feature type="domain" description="Two component regulator three Y" evidence="4">
    <location>
        <begin position="744"/>
        <end position="805"/>
    </location>
</feature>
<dbReference type="PANTHER" id="PTHR34220">
    <property type="entry name" value="SENSOR HISTIDINE KINASE YPDA"/>
    <property type="match status" value="1"/>
</dbReference>
<dbReference type="InterPro" id="IPR011123">
    <property type="entry name" value="Y_Y_Y"/>
</dbReference>
<feature type="chain" id="PRO_5015574917" description="Histidine kinase" evidence="2">
    <location>
        <begin position="23"/>
        <end position="1040"/>
    </location>
</feature>
<dbReference type="OrthoDB" id="9797097at2"/>
<evidence type="ECO:0000256" key="1">
    <source>
        <dbReference type="SAM" id="Phobius"/>
    </source>
</evidence>
<feature type="transmembrane region" description="Helical" evidence="1">
    <location>
        <begin position="816"/>
        <end position="835"/>
    </location>
</feature>